<evidence type="ECO:0000313" key="3">
    <source>
        <dbReference type="Proteomes" id="UP000217676"/>
    </source>
</evidence>
<dbReference type="InterPro" id="IPR002629">
    <property type="entry name" value="Met_Synth_C/arc"/>
</dbReference>
<dbReference type="PANTHER" id="PTHR43844:SF2">
    <property type="entry name" value="SYNTHASE, VITAMIN-B12 INDEPENDENT, PUTATIVE (AFU_ORTHOLOGUE AFUA_3G12060)-RELATED"/>
    <property type="match status" value="1"/>
</dbReference>
<dbReference type="InterPro" id="IPR038071">
    <property type="entry name" value="UROD/MetE-like_sf"/>
</dbReference>
<name>A0A160NYE1_STRLU</name>
<feature type="domain" description="Cobalamin-independent methionine synthase MetE C-terminal/archaeal" evidence="1">
    <location>
        <begin position="4"/>
        <end position="322"/>
    </location>
</feature>
<dbReference type="Proteomes" id="UP000217676">
    <property type="component" value="Chromosome"/>
</dbReference>
<evidence type="ECO:0000313" key="2">
    <source>
        <dbReference type="EMBL" id="BAU82903.1"/>
    </source>
</evidence>
<dbReference type="GO" id="GO:0009086">
    <property type="term" value="P:methionine biosynthetic process"/>
    <property type="evidence" value="ECO:0007669"/>
    <property type="project" value="InterPro"/>
</dbReference>
<dbReference type="EMBL" id="AP017424">
    <property type="protein sequence ID" value="BAU82903.1"/>
    <property type="molecule type" value="Genomic_DNA"/>
</dbReference>
<gene>
    <name evidence="2" type="ORF">SLA_1965</name>
</gene>
<dbReference type="KEGG" id="slau:SLA_1965"/>
<reference evidence="2 3" key="1">
    <citation type="journal article" date="2016" name="Genome Announc.">
        <title>Complete Genome Sequence of Thiostrepton-Producing Streptomyces laurentii ATCC 31255.</title>
        <authorList>
            <person name="Doi K."/>
            <person name="Fujino Y."/>
            <person name="Nagayoshi Y."/>
            <person name="Ohshima T."/>
            <person name="Ogata S."/>
        </authorList>
    </citation>
    <scope>NUCLEOTIDE SEQUENCE [LARGE SCALE GENOMIC DNA]</scope>
    <source>
        <strain evidence="2 3">ATCC 31255</strain>
    </source>
</reference>
<organism evidence="2 3">
    <name type="scientific">Streptomyces laurentii</name>
    <dbReference type="NCBI Taxonomy" id="39478"/>
    <lineage>
        <taxon>Bacteria</taxon>
        <taxon>Bacillati</taxon>
        <taxon>Actinomycetota</taxon>
        <taxon>Actinomycetes</taxon>
        <taxon>Kitasatosporales</taxon>
        <taxon>Streptomycetaceae</taxon>
        <taxon>Streptomyces</taxon>
    </lineage>
</organism>
<keyword evidence="3" id="KW-1185">Reference proteome</keyword>
<accession>A0A160NYE1</accession>
<protein>
    <submittedName>
        <fullName evidence="2">Methionine synthase vitamin-B12 independent</fullName>
    </submittedName>
</protein>
<dbReference type="Pfam" id="PF01717">
    <property type="entry name" value="Meth_synt_2"/>
    <property type="match status" value="1"/>
</dbReference>
<dbReference type="PANTHER" id="PTHR43844">
    <property type="entry name" value="METHIONINE SYNTHASE"/>
    <property type="match status" value="1"/>
</dbReference>
<dbReference type="SUPFAM" id="SSF51726">
    <property type="entry name" value="UROD/MetE-like"/>
    <property type="match status" value="1"/>
</dbReference>
<dbReference type="GO" id="GO:0003871">
    <property type="term" value="F:5-methyltetrahydropteroyltriglutamate-homocysteine S-methyltransferase activity"/>
    <property type="evidence" value="ECO:0007669"/>
    <property type="project" value="InterPro"/>
</dbReference>
<dbReference type="AlphaFoldDB" id="A0A160NYE1"/>
<sequence>MSIPTEPIGSVPRPAALHHARIQHANGRINDEELAEVQAQAVADTLDRLEKLGSPVLVDGDQAKPSAVTYPLDGFTGLAPDGVAVPYADGHVRTLPRLTAGPFRYGVRADAYLRTARQHTELPVKATAVAPSALSLLYPADGIDGYPRDTFLDDLLAESEAEIRACLDGGAHRVQLDFGEARLALRLDPSGGVLDEFVALNNRVLERFTEEERARIGVHTHPGADQGSTHSLDVDYAALLPRLFQLAAGSFFLQMASEPDPERVLAVVAGTLRPDSRVFVGVTDPLDSAVEPAERVRDRVLAAARHIPADRLGTCDDAGFAMYADDTALSRETAFAKIDARLRGTELAARELGL</sequence>
<proteinExistence type="predicted"/>
<dbReference type="Gene3D" id="3.20.20.210">
    <property type="match status" value="1"/>
</dbReference>
<dbReference type="GO" id="GO:0008270">
    <property type="term" value="F:zinc ion binding"/>
    <property type="evidence" value="ECO:0007669"/>
    <property type="project" value="InterPro"/>
</dbReference>
<evidence type="ECO:0000259" key="1">
    <source>
        <dbReference type="Pfam" id="PF01717"/>
    </source>
</evidence>